<accession>A0A809RTY8</accession>
<dbReference type="SMART" id="SM01321">
    <property type="entry name" value="Y1_Tnp"/>
    <property type="match status" value="1"/>
</dbReference>
<dbReference type="InterPro" id="IPR002686">
    <property type="entry name" value="Transposase_17"/>
</dbReference>
<evidence type="ECO:0000313" key="3">
    <source>
        <dbReference type="Proteomes" id="UP000463939"/>
    </source>
</evidence>
<dbReference type="Proteomes" id="UP000463939">
    <property type="component" value="Chromosome"/>
</dbReference>
<evidence type="ECO:0000259" key="1">
    <source>
        <dbReference type="SMART" id="SM01321"/>
    </source>
</evidence>
<evidence type="ECO:0000313" key="2">
    <source>
        <dbReference type="EMBL" id="BBP02371.1"/>
    </source>
</evidence>
<dbReference type="GO" id="GO:0004803">
    <property type="term" value="F:transposase activity"/>
    <property type="evidence" value="ECO:0007669"/>
    <property type="project" value="InterPro"/>
</dbReference>
<feature type="domain" description="Transposase IS200-like" evidence="1">
    <location>
        <begin position="32"/>
        <end position="146"/>
    </location>
</feature>
<dbReference type="Pfam" id="PF01797">
    <property type="entry name" value="Y1_Tnp"/>
    <property type="match status" value="1"/>
</dbReference>
<dbReference type="AlphaFoldDB" id="A0A809RTY8"/>
<dbReference type="EMBL" id="AP021881">
    <property type="protein sequence ID" value="BBP02371.1"/>
    <property type="molecule type" value="Genomic_DNA"/>
</dbReference>
<dbReference type="PANTHER" id="PTHR34322">
    <property type="entry name" value="TRANSPOSASE, Y1_TNP DOMAIN-CONTAINING"/>
    <property type="match status" value="1"/>
</dbReference>
<keyword evidence="3" id="KW-1185">Reference proteome</keyword>
<dbReference type="GO" id="GO:0003677">
    <property type="term" value="F:DNA binding"/>
    <property type="evidence" value="ECO:0007669"/>
    <property type="project" value="InterPro"/>
</dbReference>
<name>A0A809RTY8_9PROT</name>
<reference evidence="3" key="1">
    <citation type="submission" date="2019-11" db="EMBL/GenBank/DDBJ databases">
        <title>Isolation and characterization of a novel species in the genus Sulfuriferula.</title>
        <authorList>
            <person name="Mochizuki J."/>
            <person name="Kojima H."/>
            <person name="Fukui M."/>
        </authorList>
    </citation>
    <scope>NUCLEOTIDE SEQUENCE [LARGE SCALE GENOMIC DNA]</scope>
    <source>
        <strain evidence="3">SGTM</strain>
    </source>
</reference>
<organism evidence="2 3">
    <name type="scientific">Sulfuriferula nivalis</name>
    <dbReference type="NCBI Taxonomy" id="2675298"/>
    <lineage>
        <taxon>Bacteria</taxon>
        <taxon>Pseudomonadati</taxon>
        <taxon>Pseudomonadota</taxon>
        <taxon>Betaproteobacteria</taxon>
        <taxon>Nitrosomonadales</taxon>
        <taxon>Sulfuricellaceae</taxon>
        <taxon>Sulfuriferula</taxon>
    </lineage>
</organism>
<sequence length="307" mass="35466">MGDWLFLVGSSLTFRQAACYTLTMARPLRLEFSGAIYHVTSRGDRQEDIFLCDDDRDDWLEILGIVCTRFNWVVHAYCQMNNHYHLLVETVDGNLSRGMRQLNGLYTQRFNRRHGMVGHLLQGRYKALLVQREAYLLELSRYVVLNPLRVHAVAALEDWRWSSYPAVMGMAPVPAWLNTQWLLSQFGVDRNVAIAHYQQFVMAGMGYPSPLLNIRHQLLLGDKDFIERHWQPKDNDVFREVSKAQRKSVTLPLSEYEIRNSDRNVAMAQAYATGAYTMAEIGQHFGVHYMTVSRAVRKFEAVARMAT</sequence>
<proteinExistence type="predicted"/>
<dbReference type="PANTHER" id="PTHR34322:SF2">
    <property type="entry name" value="TRANSPOSASE IS200-LIKE DOMAIN-CONTAINING PROTEIN"/>
    <property type="match status" value="1"/>
</dbReference>
<dbReference type="GO" id="GO:0006313">
    <property type="term" value="P:DNA transposition"/>
    <property type="evidence" value="ECO:0007669"/>
    <property type="project" value="InterPro"/>
</dbReference>
<dbReference type="Gene3D" id="3.30.70.1290">
    <property type="entry name" value="Transposase IS200-like"/>
    <property type="match status" value="1"/>
</dbReference>
<dbReference type="InterPro" id="IPR036515">
    <property type="entry name" value="Transposase_17_sf"/>
</dbReference>
<protein>
    <submittedName>
        <fullName evidence="2">Transposase</fullName>
    </submittedName>
</protein>
<gene>
    <name evidence="2" type="ORF">SFSGTM_30790</name>
</gene>
<dbReference type="KEGG" id="sniv:SFSGTM_30790"/>
<dbReference type="SUPFAM" id="SSF143422">
    <property type="entry name" value="Transposase IS200-like"/>
    <property type="match status" value="1"/>
</dbReference>